<reference evidence="2 3" key="1">
    <citation type="submission" date="2018-06" db="EMBL/GenBank/DDBJ databases">
        <title>Bacteria isolated from soil of Wuhan.</title>
        <authorList>
            <person name="Xiang W."/>
            <person name="Huang C."/>
        </authorList>
    </citation>
    <scope>NUCLEOTIDE SEQUENCE [LARGE SCALE GENOMIC DNA]</scope>
    <source>
        <strain evidence="3">xwS4</strain>
    </source>
</reference>
<feature type="transmembrane region" description="Helical" evidence="1">
    <location>
        <begin position="6"/>
        <end position="25"/>
    </location>
</feature>
<evidence type="ECO:0000256" key="1">
    <source>
        <dbReference type="SAM" id="Phobius"/>
    </source>
</evidence>
<dbReference type="AlphaFoldDB" id="A0ABD6N5M3"/>
<keyword evidence="1" id="KW-0472">Membrane</keyword>
<evidence type="ECO:0000313" key="2">
    <source>
        <dbReference type="EMBL" id="NWL45457.1"/>
    </source>
</evidence>
<evidence type="ECO:0008006" key="4">
    <source>
        <dbReference type="Google" id="ProtNLM"/>
    </source>
</evidence>
<feature type="transmembrane region" description="Helical" evidence="1">
    <location>
        <begin position="90"/>
        <end position="108"/>
    </location>
</feature>
<proteinExistence type="predicted"/>
<gene>
    <name evidence="2" type="ORF">DM819_06110</name>
</gene>
<feature type="transmembrane region" description="Helical" evidence="1">
    <location>
        <begin position="181"/>
        <end position="202"/>
    </location>
</feature>
<keyword evidence="1" id="KW-1133">Transmembrane helix</keyword>
<feature type="transmembrane region" description="Helical" evidence="1">
    <location>
        <begin position="307"/>
        <end position="329"/>
    </location>
</feature>
<feature type="transmembrane region" description="Helical" evidence="1">
    <location>
        <begin position="276"/>
        <end position="295"/>
    </location>
</feature>
<protein>
    <recommendedName>
        <fullName evidence="4">Type VI secretion protein</fullName>
    </recommendedName>
</protein>
<name>A0ABD6N5M3_9PSED</name>
<sequence>MNPYLLHGLMLLCSLACIWGSVHLVRARRKERREREQAVIAGASASLPLFTQDPVTGVFVAIGQTAAPAQEQSADPVGGVRAWILKRAKALYLFGGLVLAFASPLLFIEPAQAGMSQTMRGIFDGQLKEFVDGIMLDTSGAVYGFAWMIFLAWSVLLFIVEVWKFMQYGFRVSGESNAVSIIWWFATFLLLTNFNSATSGLWNVFVGISNAYQENLVGNTDNFFLAQWIHKATAAVVVDDIDIFDTIKMVVYYCVWMFIGFLLDIIASLAAMWADFGYALAKVVGMVMVPFMLLPATRKMFDAWFQFFMGFGFLLVVLKATMVVAAISVKSIMVSLGVSFSADWGEPSEVVQMGVDNLYMLQDASAMLFIAVLFVLSSFSFASILAGGVGNLSGGLGTAAGMLARKFMK</sequence>
<dbReference type="Proteomes" id="UP000704738">
    <property type="component" value="Unassembled WGS sequence"/>
</dbReference>
<feature type="transmembrane region" description="Helical" evidence="1">
    <location>
        <begin position="140"/>
        <end position="160"/>
    </location>
</feature>
<feature type="transmembrane region" description="Helical" evidence="1">
    <location>
        <begin position="366"/>
        <end position="399"/>
    </location>
</feature>
<comment type="caution">
    <text evidence="2">The sequence shown here is derived from an EMBL/GenBank/DDBJ whole genome shotgun (WGS) entry which is preliminary data.</text>
</comment>
<dbReference type="EMBL" id="QJRE01000095">
    <property type="protein sequence ID" value="NWL45457.1"/>
    <property type="molecule type" value="Genomic_DNA"/>
</dbReference>
<organism evidence="2 3">
    <name type="scientific">Pseudomonas hunanensis</name>
    <dbReference type="NCBI Taxonomy" id="1247546"/>
    <lineage>
        <taxon>Bacteria</taxon>
        <taxon>Pseudomonadati</taxon>
        <taxon>Pseudomonadota</taxon>
        <taxon>Gammaproteobacteria</taxon>
        <taxon>Pseudomonadales</taxon>
        <taxon>Pseudomonadaceae</taxon>
        <taxon>Pseudomonas</taxon>
    </lineage>
</organism>
<evidence type="ECO:0000313" key="3">
    <source>
        <dbReference type="Proteomes" id="UP000704738"/>
    </source>
</evidence>
<accession>A0ABD6N5M3</accession>
<feature type="transmembrane region" description="Helical" evidence="1">
    <location>
        <begin position="250"/>
        <end position="270"/>
    </location>
</feature>
<keyword evidence="1" id="KW-0812">Transmembrane</keyword>
<dbReference type="RefSeq" id="WP_179052564.1">
    <property type="nucleotide sequence ID" value="NZ_QJRE01000095.1"/>
</dbReference>